<dbReference type="Pfam" id="PF00665">
    <property type="entry name" value="rve"/>
    <property type="match status" value="1"/>
</dbReference>
<gene>
    <name evidence="2" type="ORF">CRG98_023844</name>
</gene>
<proteinExistence type="predicted"/>
<evidence type="ECO:0000313" key="2">
    <source>
        <dbReference type="EMBL" id="PKI55753.1"/>
    </source>
</evidence>
<name>A0A2I0JIE8_PUNGR</name>
<dbReference type="Proteomes" id="UP000233551">
    <property type="component" value="Unassembled WGS sequence"/>
</dbReference>
<dbReference type="InterPro" id="IPR050951">
    <property type="entry name" value="Retrovirus_Pol_polyprotein"/>
</dbReference>
<sequence length="191" mass="21669">MATSNRKFLIMIDLYSKWVEAEPLATITKRAVIKFFRANNICHFGVPHILISDNGTLFKGKEFKNFYDELHIGQCFDSVGHPESNSQTKNANKTLLHGLLTRIEALGAAGPMNFQAYSEIGLYSHRVEFFRKSSMNNCAARSLTRKNEFKHLAHHNKLTPKSEDPHKVVGVPNPNAYVLEDKWGKEVTSHL</sequence>
<dbReference type="STRING" id="22663.A0A2I0JIE8"/>
<dbReference type="InterPro" id="IPR001584">
    <property type="entry name" value="Integrase_cat-core"/>
</dbReference>
<dbReference type="InterPro" id="IPR036397">
    <property type="entry name" value="RNaseH_sf"/>
</dbReference>
<reference evidence="2 3" key="1">
    <citation type="submission" date="2017-11" db="EMBL/GenBank/DDBJ databases">
        <title>De-novo sequencing of pomegranate (Punica granatum L.) genome.</title>
        <authorList>
            <person name="Akparov Z."/>
            <person name="Amiraslanov A."/>
            <person name="Hajiyeva S."/>
            <person name="Abbasov M."/>
            <person name="Kaur K."/>
            <person name="Hamwieh A."/>
            <person name="Solovyev V."/>
            <person name="Salamov A."/>
            <person name="Braich B."/>
            <person name="Kosarev P."/>
            <person name="Mahmoud A."/>
            <person name="Hajiyev E."/>
            <person name="Babayeva S."/>
            <person name="Izzatullayeva V."/>
            <person name="Mammadov A."/>
            <person name="Mammadov A."/>
            <person name="Sharifova S."/>
            <person name="Ojaghi J."/>
            <person name="Eynullazada K."/>
            <person name="Bayramov B."/>
            <person name="Abdulazimova A."/>
            <person name="Shahmuradov I."/>
        </authorList>
    </citation>
    <scope>NUCLEOTIDE SEQUENCE [LARGE SCALE GENOMIC DNA]</scope>
    <source>
        <strain evidence="3">cv. AG2017</strain>
        <tissue evidence="2">Leaf</tissue>
    </source>
</reference>
<dbReference type="PANTHER" id="PTHR37984:SF5">
    <property type="entry name" value="PROTEIN NYNRIN-LIKE"/>
    <property type="match status" value="1"/>
</dbReference>
<dbReference type="AlphaFoldDB" id="A0A2I0JIE8"/>
<feature type="domain" description="Integrase catalytic" evidence="1">
    <location>
        <begin position="1"/>
        <end position="168"/>
    </location>
</feature>
<keyword evidence="3" id="KW-1185">Reference proteome</keyword>
<accession>A0A2I0JIE8</accession>
<protein>
    <recommendedName>
        <fullName evidence="1">Integrase catalytic domain-containing protein</fullName>
    </recommendedName>
</protein>
<dbReference type="SUPFAM" id="SSF53098">
    <property type="entry name" value="Ribonuclease H-like"/>
    <property type="match status" value="1"/>
</dbReference>
<comment type="caution">
    <text evidence="2">The sequence shown here is derived from an EMBL/GenBank/DDBJ whole genome shotgun (WGS) entry which is preliminary data.</text>
</comment>
<dbReference type="PROSITE" id="PS50994">
    <property type="entry name" value="INTEGRASE"/>
    <property type="match status" value="1"/>
</dbReference>
<evidence type="ECO:0000259" key="1">
    <source>
        <dbReference type="PROSITE" id="PS50994"/>
    </source>
</evidence>
<dbReference type="GO" id="GO:0015074">
    <property type="term" value="P:DNA integration"/>
    <property type="evidence" value="ECO:0007669"/>
    <property type="project" value="InterPro"/>
</dbReference>
<dbReference type="EMBL" id="PGOL01001679">
    <property type="protein sequence ID" value="PKI55753.1"/>
    <property type="molecule type" value="Genomic_DNA"/>
</dbReference>
<dbReference type="GO" id="GO:0003676">
    <property type="term" value="F:nucleic acid binding"/>
    <property type="evidence" value="ECO:0007669"/>
    <property type="project" value="InterPro"/>
</dbReference>
<evidence type="ECO:0000313" key="3">
    <source>
        <dbReference type="Proteomes" id="UP000233551"/>
    </source>
</evidence>
<dbReference type="PANTHER" id="PTHR37984">
    <property type="entry name" value="PROTEIN CBG26694"/>
    <property type="match status" value="1"/>
</dbReference>
<dbReference type="Gene3D" id="3.30.420.10">
    <property type="entry name" value="Ribonuclease H-like superfamily/Ribonuclease H"/>
    <property type="match status" value="1"/>
</dbReference>
<dbReference type="InterPro" id="IPR012337">
    <property type="entry name" value="RNaseH-like_sf"/>
</dbReference>
<organism evidence="2 3">
    <name type="scientific">Punica granatum</name>
    <name type="common">Pomegranate</name>
    <dbReference type="NCBI Taxonomy" id="22663"/>
    <lineage>
        <taxon>Eukaryota</taxon>
        <taxon>Viridiplantae</taxon>
        <taxon>Streptophyta</taxon>
        <taxon>Embryophyta</taxon>
        <taxon>Tracheophyta</taxon>
        <taxon>Spermatophyta</taxon>
        <taxon>Magnoliopsida</taxon>
        <taxon>eudicotyledons</taxon>
        <taxon>Gunneridae</taxon>
        <taxon>Pentapetalae</taxon>
        <taxon>rosids</taxon>
        <taxon>malvids</taxon>
        <taxon>Myrtales</taxon>
        <taxon>Lythraceae</taxon>
        <taxon>Punica</taxon>
    </lineage>
</organism>